<proteinExistence type="predicted"/>
<sequence>MTPVPVDLSKIDYKALLRHNVPGNGHYLGMRYQRGGQRGSGLGGIISAVFPAFLKSFAGQQLVTAGKSLATEMANGNDFKSSLKNVANQTLKNLSNRGGGKKRGVGKKKKKPVISQGGRGKRIKGESIAVLKPHLVSDTTRVNFL</sequence>
<accession>A0A6A5GTJ1</accession>
<name>A0A6A5GTJ1_CAERE</name>
<dbReference type="CTD" id="78775985"/>
<evidence type="ECO:0000313" key="3">
    <source>
        <dbReference type="Proteomes" id="UP000483820"/>
    </source>
</evidence>
<organism evidence="2 3">
    <name type="scientific">Caenorhabditis remanei</name>
    <name type="common">Caenorhabditis vulgaris</name>
    <dbReference type="NCBI Taxonomy" id="31234"/>
    <lineage>
        <taxon>Eukaryota</taxon>
        <taxon>Metazoa</taxon>
        <taxon>Ecdysozoa</taxon>
        <taxon>Nematoda</taxon>
        <taxon>Chromadorea</taxon>
        <taxon>Rhabditida</taxon>
        <taxon>Rhabditina</taxon>
        <taxon>Rhabditomorpha</taxon>
        <taxon>Rhabditoidea</taxon>
        <taxon>Rhabditidae</taxon>
        <taxon>Peloderinae</taxon>
        <taxon>Caenorhabditis</taxon>
    </lineage>
</organism>
<dbReference type="KEGG" id="crq:GCK72_015240"/>
<feature type="compositionally biased region" description="Basic residues" evidence="1">
    <location>
        <begin position="99"/>
        <end position="112"/>
    </location>
</feature>
<reference evidence="2 3" key="1">
    <citation type="submission" date="2019-12" db="EMBL/GenBank/DDBJ databases">
        <title>Chromosome-level assembly of the Caenorhabditis remanei genome.</title>
        <authorList>
            <person name="Teterina A.A."/>
            <person name="Willis J.H."/>
            <person name="Phillips P.C."/>
        </authorList>
    </citation>
    <scope>NUCLEOTIDE SEQUENCE [LARGE SCALE GENOMIC DNA]</scope>
    <source>
        <strain evidence="2 3">PX506</strain>
        <tissue evidence="2">Whole organism</tissue>
    </source>
</reference>
<feature type="region of interest" description="Disordered" evidence="1">
    <location>
        <begin position="92"/>
        <end position="120"/>
    </location>
</feature>
<dbReference type="Proteomes" id="UP000483820">
    <property type="component" value="Chromosome IV"/>
</dbReference>
<dbReference type="RefSeq" id="XP_053585496.1">
    <property type="nucleotide sequence ID" value="XM_053730724.1"/>
</dbReference>
<dbReference type="GeneID" id="78775985"/>
<dbReference type="AlphaFoldDB" id="A0A6A5GTJ1"/>
<evidence type="ECO:0000256" key="1">
    <source>
        <dbReference type="SAM" id="MobiDB-lite"/>
    </source>
</evidence>
<protein>
    <submittedName>
        <fullName evidence="2">Uncharacterized protein</fullName>
    </submittedName>
</protein>
<dbReference type="EMBL" id="WUAV01000004">
    <property type="protein sequence ID" value="KAF1758780.1"/>
    <property type="molecule type" value="Genomic_DNA"/>
</dbReference>
<evidence type="ECO:0000313" key="2">
    <source>
        <dbReference type="EMBL" id="KAF1758780.1"/>
    </source>
</evidence>
<gene>
    <name evidence="2" type="ORF">GCK72_015240</name>
</gene>
<comment type="caution">
    <text evidence="2">The sequence shown here is derived from an EMBL/GenBank/DDBJ whole genome shotgun (WGS) entry which is preliminary data.</text>
</comment>